<dbReference type="EMBL" id="AOIL01000042">
    <property type="protein sequence ID" value="ELY90873.1"/>
    <property type="molecule type" value="Genomic_DNA"/>
</dbReference>
<dbReference type="Proteomes" id="UP000011648">
    <property type="component" value="Unassembled WGS sequence"/>
</dbReference>
<proteinExistence type="predicted"/>
<keyword evidence="2" id="KW-1185">Reference proteome</keyword>
<dbReference type="STRING" id="1230458.C484_11636"/>
<protein>
    <submittedName>
        <fullName evidence="1">Uncharacterized protein</fullName>
    </submittedName>
</protein>
<organism evidence="1 2">
    <name type="scientific">Natrialba taiwanensis DSM 12281</name>
    <dbReference type="NCBI Taxonomy" id="1230458"/>
    <lineage>
        <taxon>Archaea</taxon>
        <taxon>Methanobacteriati</taxon>
        <taxon>Methanobacteriota</taxon>
        <taxon>Stenosarchaea group</taxon>
        <taxon>Halobacteria</taxon>
        <taxon>Halobacteriales</taxon>
        <taxon>Natrialbaceae</taxon>
        <taxon>Natrialba</taxon>
    </lineage>
</organism>
<reference evidence="1 2" key="1">
    <citation type="journal article" date="2014" name="PLoS Genet.">
        <title>Phylogenetically driven sequencing of extremely halophilic archaea reveals strategies for static and dynamic osmo-response.</title>
        <authorList>
            <person name="Becker E.A."/>
            <person name="Seitzer P.M."/>
            <person name="Tritt A."/>
            <person name="Larsen D."/>
            <person name="Krusor M."/>
            <person name="Yao A.I."/>
            <person name="Wu D."/>
            <person name="Madern D."/>
            <person name="Eisen J.A."/>
            <person name="Darling A.E."/>
            <person name="Facciotti M.T."/>
        </authorList>
    </citation>
    <scope>NUCLEOTIDE SEQUENCE [LARGE SCALE GENOMIC DNA]</scope>
    <source>
        <strain evidence="1 2">DSM 12281</strain>
    </source>
</reference>
<dbReference type="OrthoDB" id="192213at2157"/>
<evidence type="ECO:0000313" key="1">
    <source>
        <dbReference type="EMBL" id="ELY90873.1"/>
    </source>
</evidence>
<gene>
    <name evidence="1" type="ORF">C484_11636</name>
</gene>
<dbReference type="PATRIC" id="fig|1230458.4.peg.2338"/>
<dbReference type="RefSeq" id="WP_006826066.1">
    <property type="nucleotide sequence ID" value="NZ_AOIL01000042.1"/>
</dbReference>
<evidence type="ECO:0000313" key="2">
    <source>
        <dbReference type="Proteomes" id="UP000011648"/>
    </source>
</evidence>
<sequence length="97" mass="10483">MSSGLERGDRDLAAELESPATGQVGIPVDAICTGCGRIHVKRSPLEAVREASTDTEPTELEVRDLTSFKHVCHRCQTATWWNPVAVLSGLLEHEGGE</sequence>
<dbReference type="AlphaFoldDB" id="M0A0G9"/>
<name>M0A0G9_9EURY</name>
<accession>M0A0G9</accession>
<comment type="caution">
    <text evidence="1">The sequence shown here is derived from an EMBL/GenBank/DDBJ whole genome shotgun (WGS) entry which is preliminary data.</text>
</comment>